<evidence type="ECO:0000256" key="1">
    <source>
        <dbReference type="SAM" id="MobiDB-lite"/>
    </source>
</evidence>
<gene>
    <name evidence="2" type="ORF">INT45_003317</name>
</gene>
<dbReference type="SUPFAM" id="SSF52047">
    <property type="entry name" value="RNI-like"/>
    <property type="match status" value="1"/>
</dbReference>
<dbReference type="AlphaFoldDB" id="A0A8H7SBA8"/>
<dbReference type="InterPro" id="IPR032675">
    <property type="entry name" value="LRR_dom_sf"/>
</dbReference>
<dbReference type="OrthoDB" id="2251312at2759"/>
<protein>
    <recommendedName>
        <fullName evidence="4">F-box domain-containing protein</fullName>
    </recommendedName>
</protein>
<dbReference type="GO" id="GO:0019005">
    <property type="term" value="C:SCF ubiquitin ligase complex"/>
    <property type="evidence" value="ECO:0007669"/>
    <property type="project" value="TreeGrafter"/>
</dbReference>
<evidence type="ECO:0000313" key="3">
    <source>
        <dbReference type="Proteomes" id="UP000646827"/>
    </source>
</evidence>
<evidence type="ECO:0000313" key="2">
    <source>
        <dbReference type="EMBL" id="KAG2226172.1"/>
    </source>
</evidence>
<evidence type="ECO:0008006" key="4">
    <source>
        <dbReference type="Google" id="ProtNLM"/>
    </source>
</evidence>
<keyword evidence="3" id="KW-1185">Reference proteome</keyword>
<organism evidence="2 3">
    <name type="scientific">Circinella minor</name>
    <dbReference type="NCBI Taxonomy" id="1195481"/>
    <lineage>
        <taxon>Eukaryota</taxon>
        <taxon>Fungi</taxon>
        <taxon>Fungi incertae sedis</taxon>
        <taxon>Mucoromycota</taxon>
        <taxon>Mucoromycotina</taxon>
        <taxon>Mucoromycetes</taxon>
        <taxon>Mucorales</taxon>
        <taxon>Lichtheimiaceae</taxon>
        <taxon>Circinella</taxon>
    </lineage>
</organism>
<proteinExistence type="predicted"/>
<feature type="compositionally biased region" description="Low complexity" evidence="1">
    <location>
        <begin position="457"/>
        <end position="473"/>
    </location>
</feature>
<dbReference type="EMBL" id="JAEPRB010000019">
    <property type="protein sequence ID" value="KAG2226172.1"/>
    <property type="molecule type" value="Genomic_DNA"/>
</dbReference>
<comment type="caution">
    <text evidence="2">The sequence shown here is derived from an EMBL/GenBank/DDBJ whole genome shotgun (WGS) entry which is preliminary data.</text>
</comment>
<feature type="region of interest" description="Disordered" evidence="1">
    <location>
        <begin position="451"/>
        <end position="477"/>
    </location>
</feature>
<reference evidence="2 3" key="1">
    <citation type="submission" date="2020-12" db="EMBL/GenBank/DDBJ databases">
        <title>Metabolic potential, ecology and presence of endohyphal bacteria is reflected in genomic diversity of Mucoromycotina.</title>
        <authorList>
            <person name="Muszewska A."/>
            <person name="Okrasinska A."/>
            <person name="Steczkiewicz K."/>
            <person name="Drgas O."/>
            <person name="Orlowska M."/>
            <person name="Perlinska-Lenart U."/>
            <person name="Aleksandrzak-Piekarczyk T."/>
            <person name="Szatraj K."/>
            <person name="Zielenkiewicz U."/>
            <person name="Pilsyk S."/>
            <person name="Malc E."/>
            <person name="Mieczkowski P."/>
            <person name="Kruszewska J.S."/>
            <person name="Biernat P."/>
            <person name="Pawlowska J."/>
        </authorList>
    </citation>
    <scope>NUCLEOTIDE SEQUENCE [LARGE SCALE GENOMIC DNA]</scope>
    <source>
        <strain evidence="2 3">CBS 142.35</strain>
    </source>
</reference>
<dbReference type="Gene3D" id="3.80.10.10">
    <property type="entry name" value="Ribonuclease Inhibitor"/>
    <property type="match status" value="2"/>
</dbReference>
<dbReference type="PANTHER" id="PTHR13318">
    <property type="entry name" value="PARTNER OF PAIRED, ISOFORM B-RELATED"/>
    <property type="match status" value="1"/>
</dbReference>
<name>A0A8H7SBA8_9FUNG</name>
<dbReference type="GO" id="GO:0031146">
    <property type="term" value="P:SCF-dependent proteasomal ubiquitin-dependent protein catabolic process"/>
    <property type="evidence" value="ECO:0007669"/>
    <property type="project" value="TreeGrafter"/>
</dbReference>
<sequence>MNDLAMGAIPTLSAVQFNSEKPLPFHIVKTIFSYIEQTDCLECMVVSRTFFHAVPQYCSLNWETVNFTKSKVINERFWMCLGPHVRHITLKEDIGYIFDRLIEYNCCYIESIRFYRCFDLALTTIQTHQLIKGIHYISPQELNFYKINCDVPILEILAVSPKLKRFRCTYGRDRFEVLDRPNQWYTNYEDDIRSRIDSCTLSLITNNNNNINSIRNNVLTNVTSLCLDARMEKLMTVIKLCPNVQNLHICLQWPGLQDMSFDVIDLDQIFQACSRLDQLQYYWPDKDESSSSAYHWKYIPSNNGNSNDIYTKVNSSSTAFNTINNNTSNKAIATLSRNNKSNSQLKSLFSSVTYGNPPQEIIKVIRQHQQNLECIKIDNYNIDFPLEEWDVNNNDGVNWDQFSNVDTKQLIEFATRDIPWQNHALSSFLSSCSFLQYLSLYNVDATVFKYQPPPAQPQQQEQQRQQQQQRNRPSNNRHDNTLLQAFSVLHHLRSFEFVLNSKSLHRSTTQGLCTLLQVISDTTPNLENLVISGFHVLTDPLLTVVANNKNLRILRLGSGDTYRRKNRPTTDKGIHEFIRNLSPHIQFLDLTNLKLSSQTLFEELAERRELTQLVLNSCGAASPQGLRSFLTKKVNSLTYLRMDSCHIEHRKEMTEYCKNTLHYAIRENRNQLFVNRQ</sequence>
<dbReference type="Proteomes" id="UP000646827">
    <property type="component" value="Unassembled WGS sequence"/>
</dbReference>
<accession>A0A8H7SBA8</accession>